<dbReference type="SUPFAM" id="SSF55347">
    <property type="entry name" value="Glyceraldehyde-3-phosphate dehydrogenase-like, C-terminal domain"/>
    <property type="match status" value="1"/>
</dbReference>
<dbReference type="InterPro" id="IPR006311">
    <property type="entry name" value="TAT_signal"/>
</dbReference>
<protein>
    <submittedName>
        <fullName evidence="4">Gfo/Idh/MocA family oxidoreductase</fullName>
    </submittedName>
</protein>
<evidence type="ECO:0000256" key="1">
    <source>
        <dbReference type="ARBA" id="ARBA00023002"/>
    </source>
</evidence>
<dbReference type="InterPro" id="IPR036291">
    <property type="entry name" value="NAD(P)-bd_dom_sf"/>
</dbReference>
<evidence type="ECO:0000313" key="5">
    <source>
        <dbReference type="Proteomes" id="UP000604083"/>
    </source>
</evidence>
<dbReference type="Gene3D" id="3.30.360.10">
    <property type="entry name" value="Dihydrodipicolinate Reductase, domain 2"/>
    <property type="match status" value="1"/>
</dbReference>
<comment type="caution">
    <text evidence="4">The sequence shown here is derived from an EMBL/GenBank/DDBJ whole genome shotgun (WGS) entry which is preliminary data.</text>
</comment>
<dbReference type="PANTHER" id="PTHR43818:SF11">
    <property type="entry name" value="BCDNA.GH03377"/>
    <property type="match status" value="1"/>
</dbReference>
<dbReference type="EMBL" id="JAENIO010000002">
    <property type="protein sequence ID" value="MBK1832698.1"/>
    <property type="molecule type" value="Genomic_DNA"/>
</dbReference>
<keyword evidence="5" id="KW-1185">Reference proteome</keyword>
<dbReference type="SUPFAM" id="SSF51735">
    <property type="entry name" value="NAD(P)-binding Rossmann-fold domains"/>
    <property type="match status" value="1"/>
</dbReference>
<dbReference type="Pfam" id="PF01408">
    <property type="entry name" value="GFO_IDH_MocA"/>
    <property type="match status" value="1"/>
</dbReference>
<name>A0A934VGC2_9BACT</name>
<dbReference type="Gene3D" id="3.40.50.720">
    <property type="entry name" value="NAD(P)-binding Rossmann-like Domain"/>
    <property type="match status" value="1"/>
</dbReference>
<dbReference type="AlphaFoldDB" id="A0A934VGC2"/>
<keyword evidence="1" id="KW-0560">Oxidoreductase</keyword>
<dbReference type="PROSITE" id="PS51318">
    <property type="entry name" value="TAT"/>
    <property type="match status" value="1"/>
</dbReference>
<evidence type="ECO:0000259" key="2">
    <source>
        <dbReference type="Pfam" id="PF01408"/>
    </source>
</evidence>
<accession>A0A934VGC2</accession>
<dbReference type="GO" id="GO:0000166">
    <property type="term" value="F:nucleotide binding"/>
    <property type="evidence" value="ECO:0007669"/>
    <property type="project" value="InterPro"/>
</dbReference>
<dbReference type="InterPro" id="IPR000683">
    <property type="entry name" value="Gfo/Idh/MocA-like_OxRdtase_N"/>
</dbReference>
<dbReference type="GO" id="GO:0016491">
    <property type="term" value="F:oxidoreductase activity"/>
    <property type="evidence" value="ECO:0007669"/>
    <property type="project" value="UniProtKB-KW"/>
</dbReference>
<dbReference type="Proteomes" id="UP000604083">
    <property type="component" value="Unassembled WGS sequence"/>
</dbReference>
<proteinExistence type="predicted"/>
<evidence type="ECO:0000313" key="4">
    <source>
        <dbReference type="EMBL" id="MBK1832698.1"/>
    </source>
</evidence>
<dbReference type="PANTHER" id="PTHR43818">
    <property type="entry name" value="BCDNA.GH03377"/>
    <property type="match status" value="1"/>
</dbReference>
<feature type="domain" description="Gfo/Idh/MocA-like oxidoreductase bacterial type C-terminal" evidence="3">
    <location>
        <begin position="171"/>
        <end position="421"/>
    </location>
</feature>
<dbReference type="InterPro" id="IPR050463">
    <property type="entry name" value="Gfo/Idh/MocA_oxidrdct_glycsds"/>
</dbReference>
<dbReference type="RefSeq" id="WP_200390129.1">
    <property type="nucleotide sequence ID" value="NZ_JAENIO010000002.1"/>
</dbReference>
<evidence type="ECO:0000259" key="3">
    <source>
        <dbReference type="Pfam" id="PF19051"/>
    </source>
</evidence>
<dbReference type="Pfam" id="PF19051">
    <property type="entry name" value="GFO_IDH_MocA_C2"/>
    <property type="match status" value="1"/>
</dbReference>
<reference evidence="4" key="1">
    <citation type="submission" date="2021-01" db="EMBL/GenBank/DDBJ databases">
        <title>Modified the classification status of verrucomicrobia.</title>
        <authorList>
            <person name="Feng X."/>
        </authorList>
    </citation>
    <scope>NUCLEOTIDE SEQUENCE</scope>
    <source>
        <strain evidence="4">KCTC 12986</strain>
    </source>
</reference>
<sequence length="423" mass="46977">MTNSSTTLSRRQALKGLAAMATVTFTPSRLLASATAPSNQLTRAIIGCGGISASHLQMPGKLLALCDVDRHRLASRLNQVKESGNKEVKAYQDFREIIARKDIDIIHVATPPHWHAEMAIAAAKAGKAVWGEKPMSRTIGEGLAMKEAIAKAGTAFRLNTWFRFRDDFYGMGIPARQIRRAVAGGLLGAGPYKVTLSGVTGFNWKFNWVGRTDLTEEKVPAHFDYDFWLGPAPYKPYHPHRTHGTFRGYWDYDGGGLGDMGQHYLDPVQYILGKDEELPVSVEIDADPQDDDAVGTWRRITYKYADGCEIVLDGENKDQKAAFIEGPEGKIFKGFQSDITGFQEKVEQLPEPPAQLTDFHQAIREKKKFALNEINGFHSCTLVNLGKIAHRTNSNLVFDPEALAITNNEKANALIHQPDRAWR</sequence>
<gene>
    <name evidence="4" type="ORF">JIN78_01380</name>
</gene>
<dbReference type="InterPro" id="IPR043906">
    <property type="entry name" value="Gfo/Idh/MocA_OxRdtase_bact_C"/>
</dbReference>
<feature type="domain" description="Gfo/Idh/MocA-like oxidoreductase N-terminal" evidence="2">
    <location>
        <begin position="44"/>
        <end position="157"/>
    </location>
</feature>
<organism evidence="4 5">
    <name type="scientific">Roseibacillus ishigakijimensis</name>
    <dbReference type="NCBI Taxonomy" id="454146"/>
    <lineage>
        <taxon>Bacteria</taxon>
        <taxon>Pseudomonadati</taxon>
        <taxon>Verrucomicrobiota</taxon>
        <taxon>Verrucomicrobiia</taxon>
        <taxon>Verrucomicrobiales</taxon>
        <taxon>Verrucomicrobiaceae</taxon>
        <taxon>Roseibacillus</taxon>
    </lineage>
</organism>